<comment type="caution">
    <text evidence="1">The sequence shown here is derived from an EMBL/GenBank/DDBJ whole genome shotgun (WGS) entry which is preliminary data.</text>
</comment>
<gene>
    <name evidence="1" type="ORF">JN11_03950</name>
</gene>
<dbReference type="SUPFAM" id="SSF49265">
    <property type="entry name" value="Fibronectin type III"/>
    <property type="match status" value="1"/>
</dbReference>
<reference evidence="1 2" key="1">
    <citation type="submission" date="2019-07" db="EMBL/GenBank/DDBJ databases">
        <title>Genomic Encyclopedia of Archaeal and Bacterial Type Strains, Phase II (KMG-II): from individual species to whole genera.</title>
        <authorList>
            <person name="Goeker M."/>
        </authorList>
    </citation>
    <scope>NUCLEOTIDE SEQUENCE [LARGE SCALE GENOMIC DNA]</scope>
    <source>
        <strain evidence="1 2">ATCC BAA-1854</strain>
    </source>
</reference>
<dbReference type="PROSITE" id="PS51257">
    <property type="entry name" value="PROKAR_LIPOPROTEIN"/>
    <property type="match status" value="1"/>
</dbReference>
<dbReference type="EMBL" id="VLLI01000012">
    <property type="protein sequence ID" value="TWI96837.1"/>
    <property type="molecule type" value="Genomic_DNA"/>
</dbReference>
<name>A0A562TTC8_9SPHI</name>
<evidence type="ECO:0000313" key="2">
    <source>
        <dbReference type="Proteomes" id="UP000317010"/>
    </source>
</evidence>
<dbReference type="Gene3D" id="2.60.40.10">
    <property type="entry name" value="Immunoglobulins"/>
    <property type="match status" value="1"/>
</dbReference>
<organism evidence="1 2">
    <name type="scientific">Mucilaginibacter frigoritolerans</name>
    <dbReference type="NCBI Taxonomy" id="652788"/>
    <lineage>
        <taxon>Bacteria</taxon>
        <taxon>Pseudomonadati</taxon>
        <taxon>Bacteroidota</taxon>
        <taxon>Sphingobacteriia</taxon>
        <taxon>Sphingobacteriales</taxon>
        <taxon>Sphingobacteriaceae</taxon>
        <taxon>Mucilaginibacter</taxon>
    </lineage>
</organism>
<protein>
    <submittedName>
        <fullName evidence="1">Uncharacterized protein DUF1566</fullName>
    </submittedName>
</protein>
<dbReference type="Proteomes" id="UP000317010">
    <property type="component" value="Unassembled WGS sequence"/>
</dbReference>
<dbReference type="InterPro" id="IPR013783">
    <property type="entry name" value="Ig-like_fold"/>
</dbReference>
<proteinExistence type="predicted"/>
<dbReference type="OrthoDB" id="9765957at2"/>
<dbReference type="InterPro" id="IPR036116">
    <property type="entry name" value="FN3_sf"/>
</dbReference>
<accession>A0A562TTC8</accession>
<sequence length="303" mass="31142">MRMKHFDFLKKLIVIASITTIALSCKKSSSGSGGTPTPTNMALAVSTAAITNITSSTATGGGTLSGTGDSETAINCGIVWDTNPNPTIASSGTGAISGIGSFTCKLTGLSGGVTYYVRATAMNGEGQRVYGNQVTFTTPQPPIAIGQSYAGGIIFYVDNTGKHGLVMAPTDLPLETTWDNGTVGLLTTNTAVGTGKANTAAIVAALGTSYANTWGTYPGYAALDASKVTVNGYSDWYLPSKDELTLMETNLSGLDLGPAKLTGAYWSSSTETVPTFFAWAVSATAPALKEMNLPGGVRPIRAF</sequence>
<evidence type="ECO:0000313" key="1">
    <source>
        <dbReference type="EMBL" id="TWI96837.1"/>
    </source>
</evidence>
<keyword evidence="2" id="KW-1185">Reference proteome</keyword>
<dbReference type="AlphaFoldDB" id="A0A562TTC8"/>